<feature type="active site" description="Charge relay system" evidence="5">
    <location>
        <position position="267"/>
    </location>
</feature>
<dbReference type="PROSITE" id="PS00136">
    <property type="entry name" value="SUBTILASE_ASP"/>
    <property type="match status" value="1"/>
</dbReference>
<keyword evidence="4 5" id="KW-0720">Serine protease</keyword>
<dbReference type="GO" id="GO:0005886">
    <property type="term" value="C:plasma membrane"/>
    <property type="evidence" value="ECO:0007669"/>
    <property type="project" value="TreeGrafter"/>
</dbReference>
<evidence type="ECO:0000256" key="5">
    <source>
        <dbReference type="PROSITE-ProRule" id="PRU01240"/>
    </source>
</evidence>
<evidence type="ECO:0000256" key="2">
    <source>
        <dbReference type="ARBA" id="ARBA00022670"/>
    </source>
</evidence>
<comment type="caution">
    <text evidence="10">The sequence shown here is derived from an EMBL/GenBank/DDBJ whole genome shotgun (WGS) entry which is preliminary data.</text>
</comment>
<accession>A0A917WV45</accession>
<organism evidence="10 11">
    <name type="scientific">Dactylosporangium sucinum</name>
    <dbReference type="NCBI Taxonomy" id="1424081"/>
    <lineage>
        <taxon>Bacteria</taxon>
        <taxon>Bacillati</taxon>
        <taxon>Actinomycetota</taxon>
        <taxon>Actinomycetes</taxon>
        <taxon>Micromonosporales</taxon>
        <taxon>Micromonosporaceae</taxon>
        <taxon>Dactylosporangium</taxon>
    </lineage>
</organism>
<sequence>MRRSGTLSRMKQPVALAVALGIGVALGTAGSAHADVIRDDQWHLRYLMVAEANQKSRGDGVTVAIVDTGVDRSHPDLVGAILDPVFVTETPNATGVDQNGHGTALAGLVAGQGHKDERTGDEHGAGVIGVAPGSRILPVVIGQPASPDPSGAVTPDQLADGIDLAVSRGAKIIVVGYSVGGSERLMRAVRDAQESDAIVIAADGNQPTQDFEPFPAGYDGVLAAVPLTRAGDVRVQSTSGRRLGFGVPGDQIMTTNSGGGYRVDDGSASPGLLAGAVALLRSAYPALKAGDIVRRMTLTAADAGEKGLDREYGQGRLDLVPALTKSLPVPSPSASPSRSAVPSATAQPAAPIAARDPRSREPYGWLLGLPLVVVIGVLAANAVRAERRIRVSSTDGIDSERASS</sequence>
<evidence type="ECO:0000256" key="1">
    <source>
        <dbReference type="ARBA" id="ARBA00011073"/>
    </source>
</evidence>
<reference evidence="10" key="2">
    <citation type="submission" date="2020-09" db="EMBL/GenBank/DDBJ databases">
        <authorList>
            <person name="Sun Q."/>
            <person name="Ohkuma M."/>
        </authorList>
    </citation>
    <scope>NUCLEOTIDE SEQUENCE</scope>
    <source>
        <strain evidence="10">JCM 19831</strain>
    </source>
</reference>
<protein>
    <recommendedName>
        <fullName evidence="9">Peptidase S8/S53 domain-containing protein</fullName>
    </recommendedName>
</protein>
<dbReference type="InterPro" id="IPR023827">
    <property type="entry name" value="Peptidase_S8_Asp-AS"/>
</dbReference>
<keyword evidence="11" id="KW-1185">Reference proteome</keyword>
<dbReference type="InterPro" id="IPR015500">
    <property type="entry name" value="Peptidase_S8_subtilisin-rel"/>
</dbReference>
<dbReference type="AlphaFoldDB" id="A0A917WV45"/>
<feature type="active site" description="Charge relay system" evidence="5">
    <location>
        <position position="67"/>
    </location>
</feature>
<dbReference type="SUPFAM" id="SSF52743">
    <property type="entry name" value="Subtilisin-like"/>
    <property type="match status" value="1"/>
</dbReference>
<reference evidence="10" key="1">
    <citation type="journal article" date="2014" name="Int. J. Syst. Evol. Microbiol.">
        <title>Complete genome sequence of Corynebacterium casei LMG S-19264T (=DSM 44701T), isolated from a smear-ripened cheese.</title>
        <authorList>
            <consortium name="US DOE Joint Genome Institute (JGI-PGF)"/>
            <person name="Walter F."/>
            <person name="Albersmeier A."/>
            <person name="Kalinowski J."/>
            <person name="Ruckert C."/>
        </authorList>
    </citation>
    <scope>NUCLEOTIDE SEQUENCE</scope>
    <source>
        <strain evidence="10">JCM 19831</strain>
    </source>
</reference>
<keyword evidence="2 5" id="KW-0645">Protease</keyword>
<dbReference type="PANTHER" id="PTHR42884:SF14">
    <property type="entry name" value="NEUROENDOCRINE CONVERTASE 1"/>
    <property type="match status" value="1"/>
</dbReference>
<comment type="similarity">
    <text evidence="1 5">Belongs to the peptidase S8 family.</text>
</comment>
<dbReference type="Proteomes" id="UP000642070">
    <property type="component" value="Unassembled WGS sequence"/>
</dbReference>
<feature type="domain" description="Peptidase S8/S53" evidence="9">
    <location>
        <begin position="58"/>
        <end position="315"/>
    </location>
</feature>
<keyword evidence="7" id="KW-0472">Membrane</keyword>
<dbReference type="PANTHER" id="PTHR42884">
    <property type="entry name" value="PROPROTEIN CONVERTASE SUBTILISIN/KEXIN-RELATED"/>
    <property type="match status" value="1"/>
</dbReference>
<dbReference type="Pfam" id="PF00082">
    <property type="entry name" value="Peptidase_S8"/>
    <property type="match status" value="1"/>
</dbReference>
<gene>
    <name evidence="10" type="ORF">GCM10007977_037720</name>
</gene>
<proteinExistence type="inferred from homology"/>
<evidence type="ECO:0000256" key="3">
    <source>
        <dbReference type="ARBA" id="ARBA00022801"/>
    </source>
</evidence>
<dbReference type="InterPro" id="IPR036852">
    <property type="entry name" value="Peptidase_S8/S53_dom_sf"/>
</dbReference>
<evidence type="ECO:0000259" key="9">
    <source>
        <dbReference type="Pfam" id="PF00082"/>
    </source>
</evidence>
<dbReference type="EMBL" id="BMPI01000016">
    <property type="protein sequence ID" value="GGM32750.1"/>
    <property type="molecule type" value="Genomic_DNA"/>
</dbReference>
<keyword evidence="3 5" id="KW-0378">Hydrolase</keyword>
<dbReference type="InterPro" id="IPR000209">
    <property type="entry name" value="Peptidase_S8/S53_dom"/>
</dbReference>
<evidence type="ECO:0000313" key="11">
    <source>
        <dbReference type="Proteomes" id="UP000642070"/>
    </source>
</evidence>
<evidence type="ECO:0000256" key="8">
    <source>
        <dbReference type="SAM" id="SignalP"/>
    </source>
</evidence>
<dbReference type="Gene3D" id="3.40.50.200">
    <property type="entry name" value="Peptidase S8/S53 domain"/>
    <property type="match status" value="1"/>
</dbReference>
<keyword evidence="7" id="KW-0812">Transmembrane</keyword>
<keyword evidence="7" id="KW-1133">Transmembrane helix</keyword>
<evidence type="ECO:0000313" key="10">
    <source>
        <dbReference type="EMBL" id="GGM32750.1"/>
    </source>
</evidence>
<feature type="signal peptide" evidence="8">
    <location>
        <begin position="1"/>
        <end position="34"/>
    </location>
</feature>
<dbReference type="GO" id="GO:0004252">
    <property type="term" value="F:serine-type endopeptidase activity"/>
    <property type="evidence" value="ECO:0007669"/>
    <property type="project" value="UniProtKB-UniRule"/>
</dbReference>
<dbReference type="GO" id="GO:0016485">
    <property type="term" value="P:protein processing"/>
    <property type="evidence" value="ECO:0007669"/>
    <property type="project" value="TreeGrafter"/>
</dbReference>
<feature type="transmembrane region" description="Helical" evidence="7">
    <location>
        <begin position="363"/>
        <end position="383"/>
    </location>
</feature>
<evidence type="ECO:0000256" key="4">
    <source>
        <dbReference type="ARBA" id="ARBA00022825"/>
    </source>
</evidence>
<keyword evidence="8" id="KW-0732">Signal</keyword>
<feature type="chain" id="PRO_5037104262" description="Peptidase S8/S53 domain-containing protein" evidence="8">
    <location>
        <begin position="35"/>
        <end position="404"/>
    </location>
</feature>
<evidence type="ECO:0000256" key="7">
    <source>
        <dbReference type="SAM" id="Phobius"/>
    </source>
</evidence>
<feature type="region of interest" description="Disordered" evidence="6">
    <location>
        <begin position="327"/>
        <end position="356"/>
    </location>
</feature>
<feature type="active site" description="Charge relay system" evidence="5">
    <location>
        <position position="101"/>
    </location>
</feature>
<feature type="compositionally biased region" description="Low complexity" evidence="6">
    <location>
        <begin position="327"/>
        <end position="354"/>
    </location>
</feature>
<evidence type="ECO:0000256" key="6">
    <source>
        <dbReference type="SAM" id="MobiDB-lite"/>
    </source>
</evidence>
<name>A0A917WV45_9ACTN</name>
<dbReference type="PRINTS" id="PR00723">
    <property type="entry name" value="SUBTILISIN"/>
</dbReference>
<dbReference type="PROSITE" id="PS51892">
    <property type="entry name" value="SUBTILASE"/>
    <property type="match status" value="1"/>
</dbReference>